<reference evidence="3" key="1">
    <citation type="submission" date="2022-11" db="EMBL/GenBank/DDBJ databases">
        <title>Centuries of genome instability and evolution in soft-shell clam transmissible cancer (bioRxiv).</title>
        <authorList>
            <person name="Hart S.F.M."/>
            <person name="Yonemitsu M.A."/>
            <person name="Giersch R.M."/>
            <person name="Beal B.F."/>
            <person name="Arriagada G."/>
            <person name="Davis B.W."/>
            <person name="Ostrander E.A."/>
            <person name="Goff S.P."/>
            <person name="Metzger M.J."/>
        </authorList>
    </citation>
    <scope>NUCLEOTIDE SEQUENCE</scope>
    <source>
        <strain evidence="3">MELC-2E11</strain>
        <tissue evidence="3">Siphon/mantle</tissue>
    </source>
</reference>
<accession>A0ABY7EKH5</accession>
<protein>
    <submittedName>
        <fullName evidence="3">Uncharacterized protein</fullName>
    </submittedName>
</protein>
<dbReference type="EMBL" id="CP111018">
    <property type="protein sequence ID" value="WAR10488.1"/>
    <property type="molecule type" value="Genomic_DNA"/>
</dbReference>
<proteinExistence type="predicted"/>
<evidence type="ECO:0000313" key="3">
    <source>
        <dbReference type="EMBL" id="WAR10488.1"/>
    </source>
</evidence>
<keyword evidence="4" id="KW-1185">Reference proteome</keyword>
<sequence length="418" mass="47578">MDVVRNKEDFLDENELVLAAQNGLVTELYQTQMEAARYLHLGMLKLWNHPKVAKDVRMSATTTRMLHQNTVGLMTKFKTTSQLVVQKIIPIILIGVEKKDEAIITASLKKIADFASDMQTETTKMKDRYNEVVHKVNGSIGDIETENHDIRESTKEKQCQIELEKGRREETELATAGSMGKRKESSKGKDFLKDTFNPKTVTGGTAGQALKVVEAGLALADDIFQHIKQGKEYALKKDAHATIEKATQERSQELLKRKREMQEQRERRLQQIHTIKMLNMKIDAGIGDMENLKEAILHLGKVQSILSKLSEFWEKMSNVIKVLQANDDINDLHLLTMKYDPSDIREAIEESKTYWKMFGTICHGYVSSSQKEIGPMYAFLEKPLDSLSPAERMEKTKKLIDSIEEDINQTYPAIECAT</sequence>
<evidence type="ECO:0000313" key="4">
    <source>
        <dbReference type="Proteomes" id="UP001164746"/>
    </source>
</evidence>
<feature type="region of interest" description="Disordered" evidence="2">
    <location>
        <begin position="166"/>
        <end position="191"/>
    </location>
</feature>
<organism evidence="3 4">
    <name type="scientific">Mya arenaria</name>
    <name type="common">Soft-shell clam</name>
    <dbReference type="NCBI Taxonomy" id="6604"/>
    <lineage>
        <taxon>Eukaryota</taxon>
        <taxon>Metazoa</taxon>
        <taxon>Spiralia</taxon>
        <taxon>Lophotrochozoa</taxon>
        <taxon>Mollusca</taxon>
        <taxon>Bivalvia</taxon>
        <taxon>Autobranchia</taxon>
        <taxon>Heteroconchia</taxon>
        <taxon>Euheterodonta</taxon>
        <taxon>Imparidentia</taxon>
        <taxon>Neoheterodontei</taxon>
        <taxon>Myida</taxon>
        <taxon>Myoidea</taxon>
        <taxon>Myidae</taxon>
        <taxon>Mya</taxon>
    </lineage>
</organism>
<dbReference type="Proteomes" id="UP001164746">
    <property type="component" value="Chromosome 7"/>
</dbReference>
<name>A0ABY7EKH5_MYAAR</name>
<feature type="coiled-coil region" evidence="1">
    <location>
        <begin position="243"/>
        <end position="271"/>
    </location>
</feature>
<gene>
    <name evidence="3" type="ORF">MAR_035564</name>
</gene>
<evidence type="ECO:0000256" key="1">
    <source>
        <dbReference type="SAM" id="Coils"/>
    </source>
</evidence>
<keyword evidence="1" id="KW-0175">Coiled coil</keyword>
<feature type="compositionally biased region" description="Basic and acidic residues" evidence="2">
    <location>
        <begin position="181"/>
        <end position="191"/>
    </location>
</feature>
<evidence type="ECO:0000256" key="2">
    <source>
        <dbReference type="SAM" id="MobiDB-lite"/>
    </source>
</evidence>